<comment type="caution">
    <text evidence="2">The sequence shown here is derived from an EMBL/GenBank/DDBJ whole genome shotgun (WGS) entry which is preliminary data.</text>
</comment>
<name>A0A7Y3RIP9_9PROT</name>
<dbReference type="InterPro" id="IPR027463">
    <property type="entry name" value="AcrB_DN_DC_subdom"/>
</dbReference>
<dbReference type="SUPFAM" id="SSF82693">
    <property type="entry name" value="Multidrug efflux transporter AcrB pore domain, PN1, PN2, PC1 and PC2 subdomains"/>
    <property type="match status" value="3"/>
</dbReference>
<dbReference type="Gene3D" id="3.30.70.1440">
    <property type="entry name" value="Multidrug efflux transporter AcrB pore domain"/>
    <property type="match status" value="1"/>
</dbReference>
<feature type="transmembrane region" description="Helical" evidence="1">
    <location>
        <begin position="944"/>
        <end position="964"/>
    </location>
</feature>
<gene>
    <name evidence="2" type="ORF">HK107_00150</name>
</gene>
<dbReference type="SUPFAM" id="SSF82714">
    <property type="entry name" value="Multidrug efflux transporter AcrB TolC docking domain, DN and DC subdomains"/>
    <property type="match status" value="2"/>
</dbReference>
<dbReference type="Gene3D" id="3.30.2090.10">
    <property type="entry name" value="Multidrug efflux transporter AcrB TolC docking domain, DN and DC subdomains"/>
    <property type="match status" value="2"/>
</dbReference>
<dbReference type="AlphaFoldDB" id="A0A7Y3RIP9"/>
<dbReference type="Gene3D" id="3.30.70.1320">
    <property type="entry name" value="Multidrug efflux transporter AcrB pore domain like"/>
    <property type="match status" value="1"/>
</dbReference>
<dbReference type="PANTHER" id="PTHR32063:SF14">
    <property type="entry name" value="BLL4319 PROTEIN"/>
    <property type="match status" value="1"/>
</dbReference>
<reference evidence="2 3" key="1">
    <citation type="submission" date="2020-05" db="EMBL/GenBank/DDBJ databases">
        <title>Parvularcula mediterraneae sp. nov., isolated from polypropylene straw from shallow seawater of the seashore of Laganas in Zakynthos island, Greece.</title>
        <authorList>
            <person name="Szabo I."/>
            <person name="Al-Omari J."/>
            <person name="Rado J."/>
            <person name="Szerdahelyi G.S."/>
        </authorList>
    </citation>
    <scope>NUCLEOTIDE SEQUENCE [LARGE SCALE GENOMIC DNA]</scope>
    <source>
        <strain evidence="2 3">ZS-1/3</strain>
    </source>
</reference>
<dbReference type="Gene3D" id="3.30.70.1430">
    <property type="entry name" value="Multidrug efflux transporter AcrB pore domain"/>
    <property type="match status" value="2"/>
</dbReference>
<organism evidence="2 3">
    <name type="scientific">Parvularcula mediterranea</name>
    <dbReference type="NCBI Taxonomy" id="2732508"/>
    <lineage>
        <taxon>Bacteria</taxon>
        <taxon>Pseudomonadati</taxon>
        <taxon>Pseudomonadota</taxon>
        <taxon>Alphaproteobacteria</taxon>
        <taxon>Parvularculales</taxon>
        <taxon>Parvularculaceae</taxon>
        <taxon>Parvularcula</taxon>
    </lineage>
</organism>
<feature type="transmembrane region" description="Helical" evidence="1">
    <location>
        <begin position="976"/>
        <end position="1000"/>
    </location>
</feature>
<dbReference type="RefSeq" id="WP_173195606.1">
    <property type="nucleotide sequence ID" value="NZ_JABFCX010000001.1"/>
</dbReference>
<feature type="transmembrane region" description="Helical" evidence="1">
    <location>
        <begin position="519"/>
        <end position="539"/>
    </location>
</feature>
<feature type="transmembrane region" description="Helical" evidence="1">
    <location>
        <begin position="382"/>
        <end position="406"/>
    </location>
</feature>
<keyword evidence="1" id="KW-0472">Membrane</keyword>
<dbReference type="Gene3D" id="1.20.1640.10">
    <property type="entry name" value="Multidrug efflux transporter AcrB transmembrane domain"/>
    <property type="match status" value="2"/>
</dbReference>
<feature type="transmembrane region" description="Helical" evidence="1">
    <location>
        <begin position="899"/>
        <end position="923"/>
    </location>
</feature>
<sequence>MMGGLPSLAVKRPLLASVLNLLIVIAGLAAVFGVEVRELPDVDRPIVTVRAVLPGAAPETMDAEVTSILEGAAARVQGVKTIRSSSEENNARIRVEFRPGTNLDVAANDIREAVAQVQRQLPARVEELGVTKADDDADPIVQMAVLAPTLNEEELTRIIDNDIVPEFLAIDGVASVGQFGAREKQLRVVIDPLRLSRYGLTVGDVANALQSAPFDVPVGSFLSEDQAFLVRAEATAATPERIKAIVLRDQVTVGDVAEAFFSPADATAFVRLNGQRVIGLSVVRQAQSNTIDISDAVGRVVERLNRRFDNVEIVVNTDDAVFIRASVREVITSLLITIGVVMATIFAFFGSGRATLIPSLAIPVALVGTLAGIYLLGFSVNIITLLALVLATGLIVDDAIVVLENIQRRRSEGAERRAAAVLGTGQVFFAVVATTAVLVSVFVPISFLPSESGRLFREFGFTLALAVIISSFVALTLVPALASRMGTGRDSLWPSVAKFGSSVQGGYDRALKFCLDRPIVPVGLSLAAAAGAAFVYTVLPSELTPPEDRSQMFVFARGPDGVGLDYMDRQTDQIEEAFQPYIDDGTLKGLYTIVGRYDPNISYLTIPMADWSERELSQQDVINAVRPELSQIPGVRASPFGRGSLQVGWGGSRQGLQVALTGGDYQRIFLSARALSDAVEADSQILLNPEISYQPTQPQVAVKVDRQRAADLQVSLDELSVTLRTMVGGEEIIDLNVNDQAIPIVLRAQVGSVADPSDLQNLFIRTEGGSLVPLSSLTQIVEEGVAAELDRTEQRRAIEFEADIAEGYTIDEAIAELGRLAESTITDDIDILLQGEAASLDESSRDILLTYAFAFVIVFLVLVAQFESLTSAVVVILSVPFALAAAILSLSLTGTSLNLYSQIGLVMLIGLMAKNGILMVEFADQLRSAGRSVREATAEAASTRLRPIVMTLISTVLGALPLILSSGAGAEARQSIGWVVFGGLGIAGIFTLFLTPVIYLGIARFGASRSADEDALERELQEAGAL</sequence>
<keyword evidence="3" id="KW-1185">Reference proteome</keyword>
<evidence type="ECO:0000313" key="2">
    <source>
        <dbReference type="EMBL" id="NNU14731.1"/>
    </source>
</evidence>
<keyword evidence="1" id="KW-1133">Transmembrane helix</keyword>
<feature type="transmembrane region" description="Helical" evidence="1">
    <location>
        <begin position="356"/>
        <end position="376"/>
    </location>
</feature>
<dbReference type="Pfam" id="PF00873">
    <property type="entry name" value="ACR_tran"/>
    <property type="match status" value="1"/>
</dbReference>
<evidence type="ECO:0000313" key="3">
    <source>
        <dbReference type="Proteomes" id="UP000536835"/>
    </source>
</evidence>
<keyword evidence="1" id="KW-0812">Transmembrane</keyword>
<feature type="transmembrane region" description="Helical" evidence="1">
    <location>
        <begin position="848"/>
        <end position="866"/>
    </location>
</feature>
<dbReference type="Proteomes" id="UP000536835">
    <property type="component" value="Unassembled WGS sequence"/>
</dbReference>
<evidence type="ECO:0000256" key="1">
    <source>
        <dbReference type="SAM" id="Phobius"/>
    </source>
</evidence>
<feature type="transmembrane region" description="Helical" evidence="1">
    <location>
        <begin position="427"/>
        <end position="447"/>
    </location>
</feature>
<dbReference type="SUPFAM" id="SSF82866">
    <property type="entry name" value="Multidrug efflux transporter AcrB transmembrane domain"/>
    <property type="match status" value="2"/>
</dbReference>
<proteinExistence type="predicted"/>
<dbReference type="InterPro" id="IPR001036">
    <property type="entry name" value="Acrflvin-R"/>
</dbReference>
<feature type="transmembrane region" description="Helical" evidence="1">
    <location>
        <begin position="873"/>
        <end position="893"/>
    </location>
</feature>
<feature type="transmembrane region" description="Helical" evidence="1">
    <location>
        <begin position="459"/>
        <end position="482"/>
    </location>
</feature>
<dbReference type="GO" id="GO:0042910">
    <property type="term" value="F:xenobiotic transmembrane transporter activity"/>
    <property type="evidence" value="ECO:0007669"/>
    <property type="project" value="TreeGrafter"/>
</dbReference>
<protein>
    <submittedName>
        <fullName evidence="2">Efflux RND transporter permease subunit</fullName>
    </submittedName>
</protein>
<dbReference type="EMBL" id="JABFCX010000001">
    <property type="protein sequence ID" value="NNU14731.1"/>
    <property type="molecule type" value="Genomic_DNA"/>
</dbReference>
<dbReference type="GO" id="GO:0005886">
    <property type="term" value="C:plasma membrane"/>
    <property type="evidence" value="ECO:0007669"/>
    <property type="project" value="TreeGrafter"/>
</dbReference>
<accession>A0A7Y3RIP9</accession>
<dbReference type="PRINTS" id="PR00702">
    <property type="entry name" value="ACRIFLAVINRP"/>
</dbReference>
<feature type="transmembrane region" description="Helical" evidence="1">
    <location>
        <begin position="330"/>
        <end position="349"/>
    </location>
</feature>
<dbReference type="PANTHER" id="PTHR32063">
    <property type="match status" value="1"/>
</dbReference>